<evidence type="ECO:0008006" key="6">
    <source>
        <dbReference type="Google" id="ProtNLM"/>
    </source>
</evidence>
<dbReference type="EMBL" id="JAWZYT010004775">
    <property type="protein sequence ID" value="KAK4292610.1"/>
    <property type="molecule type" value="Genomic_DNA"/>
</dbReference>
<evidence type="ECO:0000256" key="1">
    <source>
        <dbReference type="ARBA" id="ARBA00022574"/>
    </source>
</evidence>
<dbReference type="InterPro" id="IPR015943">
    <property type="entry name" value="WD40/YVTN_repeat-like_dom_sf"/>
</dbReference>
<dbReference type="PROSITE" id="PS50082">
    <property type="entry name" value="WD_REPEATS_2"/>
    <property type="match status" value="1"/>
</dbReference>
<evidence type="ECO:0000256" key="2">
    <source>
        <dbReference type="ARBA" id="ARBA00022737"/>
    </source>
</evidence>
<evidence type="ECO:0000256" key="3">
    <source>
        <dbReference type="PROSITE-ProRule" id="PRU00221"/>
    </source>
</evidence>
<accession>A0AAE1TRD7</accession>
<keyword evidence="1 3" id="KW-0853">WD repeat</keyword>
<keyword evidence="5" id="KW-1185">Reference proteome</keyword>
<dbReference type="PROSITE" id="PS50294">
    <property type="entry name" value="WD_REPEATS_REGION"/>
    <property type="match status" value="1"/>
</dbReference>
<reference evidence="4" key="1">
    <citation type="submission" date="2023-11" db="EMBL/GenBank/DDBJ databases">
        <title>Genome assemblies of two species of porcelain crab, Petrolisthes cinctipes and Petrolisthes manimaculis (Anomura: Porcellanidae).</title>
        <authorList>
            <person name="Angst P."/>
        </authorList>
    </citation>
    <scope>NUCLEOTIDE SEQUENCE</scope>
    <source>
        <strain evidence="4">PB745_02</strain>
        <tissue evidence="4">Gill</tissue>
    </source>
</reference>
<evidence type="ECO:0000313" key="4">
    <source>
        <dbReference type="EMBL" id="KAK4292610.1"/>
    </source>
</evidence>
<dbReference type="InterPro" id="IPR001680">
    <property type="entry name" value="WD40_rpt"/>
</dbReference>
<dbReference type="SMART" id="SM00320">
    <property type="entry name" value="WD40"/>
    <property type="match status" value="3"/>
</dbReference>
<gene>
    <name evidence="4" type="ORF">Pmani_034631</name>
</gene>
<dbReference type="SUPFAM" id="SSF50978">
    <property type="entry name" value="WD40 repeat-like"/>
    <property type="match status" value="1"/>
</dbReference>
<sequence>MSAPPPDPVFVFRGACGPVTSLTFIEPYHDQNVQMLAAGTQNGYVLIWDVQMKCLLLKWSAGAGESSTIQWLYNETPKHLWTQVRYEGVKIWDMTAHPPVVMAEFSLEGYLGFGQSEVSVNYGRKLLSIPGPGQEGVSVWDVKKRYKICSLLPAETKKRGSLMQTRWVDVAGQVRLVAVYESGHLSLWDWKTSTISGECQVGENPICFTYHNTRRLGIVGTTSEKVYIVTINDDLAINTIQEITITNPGLSCCVVRPDGKLYVTGGWDSRIRIFSSREHKPIAVLQYHKKTVECLAYSVWDVNLSTGCLLAAGSSDKSISLWNIFT</sequence>
<dbReference type="InterPro" id="IPR019775">
    <property type="entry name" value="WD40_repeat_CS"/>
</dbReference>
<dbReference type="PANTHER" id="PTHR19854">
    <property type="entry name" value="TRANSDUCIN BETA-LIKE 3"/>
    <property type="match status" value="1"/>
</dbReference>
<protein>
    <recommendedName>
        <fullName evidence="6">Guanine nucleotide-binding protein subunit beta-like protein 1</fullName>
    </recommendedName>
</protein>
<organism evidence="4 5">
    <name type="scientific">Petrolisthes manimaculis</name>
    <dbReference type="NCBI Taxonomy" id="1843537"/>
    <lineage>
        <taxon>Eukaryota</taxon>
        <taxon>Metazoa</taxon>
        <taxon>Ecdysozoa</taxon>
        <taxon>Arthropoda</taxon>
        <taxon>Crustacea</taxon>
        <taxon>Multicrustacea</taxon>
        <taxon>Malacostraca</taxon>
        <taxon>Eumalacostraca</taxon>
        <taxon>Eucarida</taxon>
        <taxon>Decapoda</taxon>
        <taxon>Pleocyemata</taxon>
        <taxon>Anomura</taxon>
        <taxon>Galatheoidea</taxon>
        <taxon>Porcellanidae</taxon>
        <taxon>Petrolisthes</taxon>
    </lineage>
</organism>
<dbReference type="PANTHER" id="PTHR19854:SF1">
    <property type="entry name" value="GUANINE NUCLEOTIDE-BINDING PROTEIN SUBUNIT BETA-LIKE PROTEIN 1"/>
    <property type="match status" value="1"/>
</dbReference>
<feature type="repeat" description="WD" evidence="3">
    <location>
        <begin position="309"/>
        <end position="326"/>
    </location>
</feature>
<dbReference type="InterPro" id="IPR036322">
    <property type="entry name" value="WD40_repeat_dom_sf"/>
</dbReference>
<proteinExistence type="predicted"/>
<dbReference type="Pfam" id="PF00400">
    <property type="entry name" value="WD40"/>
    <property type="match status" value="3"/>
</dbReference>
<dbReference type="Gene3D" id="2.130.10.10">
    <property type="entry name" value="YVTN repeat-like/Quinoprotein amine dehydrogenase"/>
    <property type="match status" value="2"/>
</dbReference>
<evidence type="ECO:0000313" key="5">
    <source>
        <dbReference type="Proteomes" id="UP001292094"/>
    </source>
</evidence>
<dbReference type="AlphaFoldDB" id="A0AAE1TRD7"/>
<dbReference type="Proteomes" id="UP001292094">
    <property type="component" value="Unassembled WGS sequence"/>
</dbReference>
<keyword evidence="2" id="KW-0677">Repeat</keyword>
<dbReference type="PROSITE" id="PS00678">
    <property type="entry name" value="WD_REPEATS_1"/>
    <property type="match status" value="1"/>
</dbReference>
<comment type="caution">
    <text evidence="4">The sequence shown here is derived from an EMBL/GenBank/DDBJ whole genome shotgun (WGS) entry which is preliminary data.</text>
</comment>
<name>A0AAE1TRD7_9EUCA</name>